<keyword evidence="2" id="KW-1133">Transmembrane helix</keyword>
<sequence length="279" mass="29399">MRFGIDSGKLLYALGVLFAAAALLYFVRDVVFDLSITVKAALLLLAFIALFVAGVALERDVLDVVAFALSGVTYVVFVGYVVVRYSPGETGTFLLLAMSAGLFVGLGYALRAGIPTPSQRTAAAALGGLLIVSAGLVGADALSGGVAYDVQTNESVTVSVPETEHTPNRYPYIEAEVGTVTASNPSPFLRALDLPSLSGCLVGPTEHPDDSVFINTDIKWDEDTIGASATKSYAVRAELPIDPNRTESQTYAIEQGHDCSTERSEPTLVVQVSQSDTID</sequence>
<gene>
    <name evidence="3" type="ORF">BVU17_00085</name>
</gene>
<evidence type="ECO:0000256" key="1">
    <source>
        <dbReference type="SAM" id="MobiDB-lite"/>
    </source>
</evidence>
<feature type="transmembrane region" description="Helical" evidence="2">
    <location>
        <begin position="34"/>
        <end position="57"/>
    </location>
</feature>
<dbReference type="Proteomes" id="UP000242917">
    <property type="component" value="Chromosome I"/>
</dbReference>
<dbReference type="AlphaFoldDB" id="A0A2H4ZU50"/>
<keyword evidence="4" id="KW-1185">Reference proteome</keyword>
<evidence type="ECO:0000313" key="4">
    <source>
        <dbReference type="Proteomes" id="UP000242917"/>
    </source>
</evidence>
<feature type="transmembrane region" description="Helical" evidence="2">
    <location>
        <begin position="10"/>
        <end position="28"/>
    </location>
</feature>
<dbReference type="OrthoDB" id="236970at2157"/>
<evidence type="ECO:0008006" key="5">
    <source>
        <dbReference type="Google" id="ProtNLM"/>
    </source>
</evidence>
<dbReference type="KEGG" id="hta:BVU17_00085"/>
<feature type="compositionally biased region" description="Polar residues" evidence="1">
    <location>
        <begin position="270"/>
        <end position="279"/>
    </location>
</feature>
<protein>
    <recommendedName>
        <fullName evidence="5">DUF1109 domain-containing protein</fullName>
    </recommendedName>
</protein>
<evidence type="ECO:0000256" key="2">
    <source>
        <dbReference type="SAM" id="Phobius"/>
    </source>
</evidence>
<keyword evidence="2" id="KW-0812">Transmembrane</keyword>
<dbReference type="EMBL" id="CP019154">
    <property type="protein sequence ID" value="AUG46003.1"/>
    <property type="molecule type" value="Genomic_DNA"/>
</dbReference>
<feature type="region of interest" description="Disordered" evidence="1">
    <location>
        <begin position="257"/>
        <end position="279"/>
    </location>
</feature>
<reference evidence="3 4" key="1">
    <citation type="submission" date="2017-01" db="EMBL/GenBank/DDBJ databases">
        <title>A Red Light-Sensitive Sensory Rhodopsin I From Haloarcula taiwanensis, A New Haloarchaeon Isolated From Taiwan.</title>
        <authorList>
            <person name="Yang C.-S."/>
            <person name="Han Y.-A."/>
            <person name="Chen P.-C."/>
            <person name="Ng W.V."/>
            <person name="Chen T.-W."/>
        </authorList>
    </citation>
    <scope>NUCLEOTIDE SEQUENCE [LARGE SCALE GENOMIC DNA]</scope>
    <source>
        <strain evidence="3 4">Taiwanensis</strain>
    </source>
</reference>
<name>A0A2H4ZU50_9EURY</name>
<accession>A0A2H4ZU50</accession>
<feature type="transmembrane region" description="Helical" evidence="2">
    <location>
        <begin position="122"/>
        <end position="148"/>
    </location>
</feature>
<evidence type="ECO:0000313" key="3">
    <source>
        <dbReference type="EMBL" id="AUG46003.1"/>
    </source>
</evidence>
<proteinExistence type="predicted"/>
<feature type="transmembrane region" description="Helical" evidence="2">
    <location>
        <begin position="91"/>
        <end position="110"/>
    </location>
</feature>
<feature type="transmembrane region" description="Helical" evidence="2">
    <location>
        <begin position="64"/>
        <end position="85"/>
    </location>
</feature>
<keyword evidence="2" id="KW-0472">Membrane</keyword>
<organism evidence="3 4">
    <name type="scientific">Haloarcula taiwanensis</name>
    <dbReference type="NCBI Taxonomy" id="1932004"/>
    <lineage>
        <taxon>Archaea</taxon>
        <taxon>Methanobacteriati</taxon>
        <taxon>Methanobacteriota</taxon>
        <taxon>Stenosarchaea group</taxon>
        <taxon>Halobacteria</taxon>
        <taxon>Halobacteriales</taxon>
        <taxon>Haloarculaceae</taxon>
        <taxon>Haloarcula</taxon>
    </lineage>
</organism>